<dbReference type="InterPro" id="IPR035107">
    <property type="entry name" value="tRNA_thiolation_TtcA_Ctu1"/>
</dbReference>
<dbReference type="InterPro" id="IPR014729">
    <property type="entry name" value="Rossmann-like_a/b/a_fold"/>
</dbReference>
<feature type="domain" description="tRNA(Ile)-lysidine/2-thiocytidine synthase N-terminal" evidence="2">
    <location>
        <begin position="39"/>
        <end position="207"/>
    </location>
</feature>
<dbReference type="CDD" id="cd24138">
    <property type="entry name" value="TtcA-like"/>
    <property type="match status" value="1"/>
</dbReference>
<evidence type="ECO:0000313" key="4">
    <source>
        <dbReference type="Proteomes" id="UP000824087"/>
    </source>
</evidence>
<dbReference type="AlphaFoldDB" id="A0A9D1HUH5"/>
<gene>
    <name evidence="3" type="ORF">IAD49_03000</name>
</gene>
<protein>
    <recommendedName>
        <fullName evidence="2">tRNA(Ile)-lysidine/2-thiocytidine synthase N-terminal domain-containing protein</fullName>
    </recommendedName>
</protein>
<dbReference type="InterPro" id="IPR011063">
    <property type="entry name" value="TilS/TtcA_N"/>
</dbReference>
<accession>A0A9D1HUH5</accession>
<name>A0A9D1HUH5_9BACT</name>
<dbReference type="PANTHER" id="PTHR43686:SF1">
    <property type="entry name" value="AMINOTRAN_5 DOMAIN-CONTAINING PROTEIN"/>
    <property type="match status" value="1"/>
</dbReference>
<reference evidence="3" key="1">
    <citation type="submission" date="2020-10" db="EMBL/GenBank/DDBJ databases">
        <authorList>
            <person name="Gilroy R."/>
        </authorList>
    </citation>
    <scope>NUCLEOTIDE SEQUENCE</scope>
    <source>
        <strain evidence="3">CHK197-8231</strain>
    </source>
</reference>
<proteinExistence type="predicted"/>
<dbReference type="Pfam" id="PF01171">
    <property type="entry name" value="ATP_bind_3"/>
    <property type="match status" value="1"/>
</dbReference>
<organism evidence="3 4">
    <name type="scientific">Candidatus Fimihabitans intestinipullorum</name>
    <dbReference type="NCBI Taxonomy" id="2840820"/>
    <lineage>
        <taxon>Bacteria</taxon>
        <taxon>Bacillati</taxon>
        <taxon>Mycoplasmatota</taxon>
        <taxon>Mycoplasmatota incertae sedis</taxon>
        <taxon>Candidatus Fimihabitans</taxon>
    </lineage>
</organism>
<evidence type="ECO:0000256" key="1">
    <source>
        <dbReference type="ARBA" id="ARBA00022679"/>
    </source>
</evidence>
<dbReference type="PANTHER" id="PTHR43686">
    <property type="entry name" value="SULFURTRANSFERASE-RELATED"/>
    <property type="match status" value="1"/>
</dbReference>
<dbReference type="PIRSF" id="PIRSF004976">
    <property type="entry name" value="ATPase_YdaO"/>
    <property type="match status" value="1"/>
</dbReference>
<reference evidence="3" key="2">
    <citation type="journal article" date="2021" name="PeerJ">
        <title>Extensive microbial diversity within the chicken gut microbiome revealed by metagenomics and culture.</title>
        <authorList>
            <person name="Gilroy R."/>
            <person name="Ravi A."/>
            <person name="Getino M."/>
            <person name="Pursley I."/>
            <person name="Horton D.L."/>
            <person name="Alikhan N.F."/>
            <person name="Baker D."/>
            <person name="Gharbi K."/>
            <person name="Hall N."/>
            <person name="Watson M."/>
            <person name="Adriaenssens E.M."/>
            <person name="Foster-Nyarko E."/>
            <person name="Jarju S."/>
            <person name="Secka A."/>
            <person name="Antonio M."/>
            <person name="Oren A."/>
            <person name="Chaudhuri R.R."/>
            <person name="La Ragione R."/>
            <person name="Hildebrand F."/>
            <person name="Pallen M.J."/>
        </authorList>
    </citation>
    <scope>NUCLEOTIDE SEQUENCE</scope>
    <source>
        <strain evidence="3">CHK197-8231</strain>
    </source>
</reference>
<dbReference type="EMBL" id="DVML01000017">
    <property type="protein sequence ID" value="HIU22532.1"/>
    <property type="molecule type" value="Genomic_DNA"/>
</dbReference>
<dbReference type="Gene3D" id="3.40.50.620">
    <property type="entry name" value="HUPs"/>
    <property type="match status" value="1"/>
</dbReference>
<dbReference type="SUPFAM" id="SSF52402">
    <property type="entry name" value="Adenine nucleotide alpha hydrolases-like"/>
    <property type="match status" value="1"/>
</dbReference>
<keyword evidence="1" id="KW-0808">Transferase</keyword>
<comment type="caution">
    <text evidence="3">The sequence shown here is derived from an EMBL/GenBank/DDBJ whole genome shotgun (WGS) entry which is preliminary data.</text>
</comment>
<evidence type="ECO:0000259" key="2">
    <source>
        <dbReference type="Pfam" id="PF01171"/>
    </source>
</evidence>
<sequence length="280" mass="32992">MEEYRKIEKSIIKKYRRKLWSKFVRAIKDYDLIQPNDHIAVCISGGKDSMLLAKCMEELKRHGQFDFDVSYIVMDPGYQEENRKKVEENLKKLHINAEIFHADIFKVAEKTSVGYNNTPCYLCARMRRGNLYAKAKELGCNKIALGHHFNDVIETILLNMIYTGQYSSMLPKLHSDNFEGMELIRPLYYIKEKDIEAWVRYNELTFIDCACSVTKKGSGKREEMKRLVKELVDLYEDADIHIFKSSENVNMNTILGYRWNGEKHSFLEYYEKEQTSKQDD</sequence>
<dbReference type="GO" id="GO:0008033">
    <property type="term" value="P:tRNA processing"/>
    <property type="evidence" value="ECO:0007669"/>
    <property type="project" value="InterPro"/>
</dbReference>
<dbReference type="GO" id="GO:0016740">
    <property type="term" value="F:transferase activity"/>
    <property type="evidence" value="ECO:0007669"/>
    <property type="project" value="UniProtKB-KW"/>
</dbReference>
<dbReference type="Proteomes" id="UP000824087">
    <property type="component" value="Unassembled WGS sequence"/>
</dbReference>
<evidence type="ECO:0000313" key="3">
    <source>
        <dbReference type="EMBL" id="HIU22532.1"/>
    </source>
</evidence>